<proteinExistence type="predicted"/>
<dbReference type="EMBL" id="JAQAGZ010000035">
    <property type="protein sequence ID" value="MCZ8517332.1"/>
    <property type="molecule type" value="Genomic_DNA"/>
</dbReference>
<dbReference type="Gene3D" id="3.10.105.10">
    <property type="entry name" value="Dipeptide-binding Protein, Domain 3"/>
    <property type="match status" value="1"/>
</dbReference>
<dbReference type="PANTHER" id="PTHR30290">
    <property type="entry name" value="PERIPLASMIC BINDING COMPONENT OF ABC TRANSPORTER"/>
    <property type="match status" value="1"/>
</dbReference>
<feature type="compositionally biased region" description="Polar residues" evidence="2">
    <location>
        <begin position="27"/>
        <end position="44"/>
    </location>
</feature>
<dbReference type="RefSeq" id="WP_269885861.1">
    <property type="nucleotide sequence ID" value="NZ_JAQAGZ010000035.1"/>
</dbReference>
<name>A0ABT4QKE6_9BACL</name>
<dbReference type="Pfam" id="PF00496">
    <property type="entry name" value="SBP_bac_5"/>
    <property type="match status" value="1"/>
</dbReference>
<reference evidence="4 5" key="1">
    <citation type="submission" date="2022-12" db="EMBL/GenBank/DDBJ databases">
        <title>Draft genome sequence of Paenibacillus sp. dW9.</title>
        <authorList>
            <person name="Choi E.-W."/>
            <person name="Kim D.-U."/>
        </authorList>
    </citation>
    <scope>NUCLEOTIDE SEQUENCE [LARGE SCALE GENOMIC DNA]</scope>
    <source>
        <strain evidence="5">dW9</strain>
    </source>
</reference>
<comment type="caution">
    <text evidence="4">The sequence shown here is derived from an EMBL/GenBank/DDBJ whole genome shotgun (WGS) entry which is preliminary data.</text>
</comment>
<accession>A0ABT4QKE6</accession>
<evidence type="ECO:0000256" key="1">
    <source>
        <dbReference type="ARBA" id="ARBA00022729"/>
    </source>
</evidence>
<sequence>MAIKKTSVTILFIIFLLSVVLAGCTSQSSPKTGNSTGETKNSTSEPKKGGTLKVAIAGEPPSLDVQITSAFLSQEIGWHIYEGLFTLDDKYNAVPLLAKDYNFDMATNTYVIHLREGIKFHNGKVMTADDVIASLNRWGKKSSYGAIFFNNVKELKMENDLTLDIILKTPQPNVPMLLAFPNQQAAIYPKEIIDAAGDGPIKDFIGTGPYRFVEHVPDQHVKLSRYDDYKPLPGSANGMGGSRVAYVDNIMFIPTPEVSTRLDGVQTGQFDYAEQISTDLYESMKANNQVDAVIVKPYWWPQAVFNKKTGPFKDQRMRQAFALALNMEPIMKAAFTSSEFYRIDPSLMFQEQKQWWTDAGKEMYNQGNIEKAQQLMKEAGYNREPIRWLTTKDYDFMYKISLVATEQLKKAGFNIDLQVVDWATLIQKRANPDLYEVFMGATTFTPDPGIWPVFDSKWPGFWENSNKDALLKSLNSEMDPAKRKAIWDKLQAITWDQVPVVKFGDFFLLGTKSKKLQGLQGTPFPYYWNVWLNQ</sequence>
<dbReference type="PROSITE" id="PS51257">
    <property type="entry name" value="PROKAR_LIPOPROTEIN"/>
    <property type="match status" value="1"/>
</dbReference>
<dbReference type="InterPro" id="IPR039424">
    <property type="entry name" value="SBP_5"/>
</dbReference>
<evidence type="ECO:0000313" key="4">
    <source>
        <dbReference type="EMBL" id="MCZ8517332.1"/>
    </source>
</evidence>
<evidence type="ECO:0000313" key="5">
    <source>
        <dbReference type="Proteomes" id="UP001527882"/>
    </source>
</evidence>
<evidence type="ECO:0000259" key="3">
    <source>
        <dbReference type="Pfam" id="PF00496"/>
    </source>
</evidence>
<feature type="domain" description="Solute-binding protein family 5" evidence="3">
    <location>
        <begin position="93"/>
        <end position="457"/>
    </location>
</feature>
<dbReference type="InterPro" id="IPR000914">
    <property type="entry name" value="SBP_5_dom"/>
</dbReference>
<keyword evidence="1" id="KW-0732">Signal</keyword>
<evidence type="ECO:0000256" key="2">
    <source>
        <dbReference type="SAM" id="MobiDB-lite"/>
    </source>
</evidence>
<dbReference type="PANTHER" id="PTHR30290:SF38">
    <property type="entry name" value="D,D-DIPEPTIDE-BINDING PERIPLASMIC PROTEIN DDPA-RELATED"/>
    <property type="match status" value="1"/>
</dbReference>
<dbReference type="CDD" id="cd08502">
    <property type="entry name" value="PBP2_NikA_DppA_OppA_like_16"/>
    <property type="match status" value="1"/>
</dbReference>
<dbReference type="Proteomes" id="UP001527882">
    <property type="component" value="Unassembled WGS sequence"/>
</dbReference>
<organism evidence="4 5">
    <name type="scientific">Paenibacillus gyeongsangnamensis</name>
    <dbReference type="NCBI Taxonomy" id="3388067"/>
    <lineage>
        <taxon>Bacteria</taxon>
        <taxon>Bacillati</taxon>
        <taxon>Bacillota</taxon>
        <taxon>Bacilli</taxon>
        <taxon>Bacillales</taxon>
        <taxon>Paenibacillaceae</taxon>
        <taxon>Paenibacillus</taxon>
    </lineage>
</organism>
<gene>
    <name evidence="4" type="ORF">O9H85_34285</name>
</gene>
<dbReference type="PIRSF" id="PIRSF002741">
    <property type="entry name" value="MppA"/>
    <property type="match status" value="1"/>
</dbReference>
<dbReference type="Gene3D" id="3.90.76.10">
    <property type="entry name" value="Dipeptide-binding Protein, Domain 1"/>
    <property type="match status" value="1"/>
</dbReference>
<dbReference type="SUPFAM" id="SSF53850">
    <property type="entry name" value="Periplasmic binding protein-like II"/>
    <property type="match status" value="1"/>
</dbReference>
<feature type="region of interest" description="Disordered" evidence="2">
    <location>
        <begin position="27"/>
        <end position="50"/>
    </location>
</feature>
<dbReference type="Gene3D" id="3.40.190.10">
    <property type="entry name" value="Periplasmic binding protein-like II"/>
    <property type="match status" value="1"/>
</dbReference>
<keyword evidence="5" id="KW-1185">Reference proteome</keyword>
<dbReference type="InterPro" id="IPR030678">
    <property type="entry name" value="Peptide/Ni-bd"/>
</dbReference>
<protein>
    <submittedName>
        <fullName evidence="4">ABC transporter substrate-binding protein</fullName>
    </submittedName>
</protein>